<sequence length="307" mass="34113">MIFDAHCDVLMKLWQDRSLSFYDGASLHVTLSGMAEAGVKVQCFAVYIPETVPEEARFTVALEMVDIFFARVIEAFPSMKFVRTKHDIASLKEGEIGAMLTLEGCDAIGSNLVKLKTLLRLGVASVGLTWNFPNAVADGAWEKRGAGLTAFGRQVVELLNEAKRWVDVSHLSEKAFWDVIEMARFPIASHSNAYRLCPHPRNLTDEQINALIEKDGMIGVNFVPYFLTMDKNEATIADVLRHLDHICALGGEQNVGFGSDFDGITETVAGLGTAREYARLVNELYKHYSAEQAARFLFGNFYAHLPE</sequence>
<dbReference type="PROSITE" id="PS51365">
    <property type="entry name" value="RENAL_DIPEPTIDASE_2"/>
    <property type="match status" value="1"/>
</dbReference>
<reference evidence="1 2" key="1">
    <citation type="submission" date="2015-01" db="EMBL/GenBank/DDBJ databases">
        <authorList>
            <person name="Filippidou S."/>
            <person name="Jeanneret N."/>
            <person name="Russel-Delif L."/>
            <person name="Junier T."/>
            <person name="Wunderlin T."/>
            <person name="Molina V."/>
            <person name="Johnson S.L."/>
            <person name="Davenport K.W."/>
            <person name="Chain P.S."/>
            <person name="Dorador C."/>
            <person name="Junier P."/>
        </authorList>
    </citation>
    <scope>NUCLEOTIDE SEQUENCE [LARGE SCALE GENOMIC DNA]</scope>
    <source>
        <strain evidence="1 2">Et7/4</strain>
    </source>
</reference>
<name>A0A0D8BSD6_GEOKU</name>
<dbReference type="OrthoDB" id="9804920at2"/>
<dbReference type="InterPro" id="IPR032466">
    <property type="entry name" value="Metal_Hydrolase"/>
</dbReference>
<dbReference type="EMBL" id="JYBP01000003">
    <property type="protein sequence ID" value="KJE27040.1"/>
    <property type="molecule type" value="Genomic_DNA"/>
</dbReference>
<evidence type="ECO:0000313" key="1">
    <source>
        <dbReference type="EMBL" id="KJE27040.1"/>
    </source>
</evidence>
<protein>
    <submittedName>
        <fullName evidence="1">Membrane dipeptidase family protein</fullName>
    </submittedName>
</protein>
<comment type="caution">
    <text evidence="1">The sequence shown here is derived from an EMBL/GenBank/DDBJ whole genome shotgun (WGS) entry which is preliminary data.</text>
</comment>
<dbReference type="Pfam" id="PF01244">
    <property type="entry name" value="Peptidase_M19"/>
    <property type="match status" value="1"/>
</dbReference>
<dbReference type="GO" id="GO:0070573">
    <property type="term" value="F:metallodipeptidase activity"/>
    <property type="evidence" value="ECO:0007669"/>
    <property type="project" value="InterPro"/>
</dbReference>
<evidence type="ECO:0000313" key="2">
    <source>
        <dbReference type="Proteomes" id="UP000032522"/>
    </source>
</evidence>
<dbReference type="InterPro" id="IPR008257">
    <property type="entry name" value="Pept_M19"/>
</dbReference>
<dbReference type="PATRIC" id="fig|1462.6.peg.1998"/>
<dbReference type="Gene3D" id="3.20.20.140">
    <property type="entry name" value="Metal-dependent hydrolases"/>
    <property type="match status" value="1"/>
</dbReference>
<dbReference type="PANTHER" id="PTHR10443">
    <property type="entry name" value="MICROSOMAL DIPEPTIDASE"/>
    <property type="match status" value="1"/>
</dbReference>
<proteinExistence type="predicted"/>
<dbReference type="AlphaFoldDB" id="A0A0D8BSD6"/>
<dbReference type="RefSeq" id="WP_044731664.1">
    <property type="nucleotide sequence ID" value="NZ_JYBP01000003.1"/>
</dbReference>
<dbReference type="GO" id="GO:0006508">
    <property type="term" value="P:proteolysis"/>
    <property type="evidence" value="ECO:0007669"/>
    <property type="project" value="InterPro"/>
</dbReference>
<organism evidence="1 2">
    <name type="scientific">Geobacillus kaustophilus</name>
    <dbReference type="NCBI Taxonomy" id="1462"/>
    <lineage>
        <taxon>Bacteria</taxon>
        <taxon>Bacillati</taxon>
        <taxon>Bacillota</taxon>
        <taxon>Bacilli</taxon>
        <taxon>Bacillales</taxon>
        <taxon>Anoxybacillaceae</taxon>
        <taxon>Geobacillus</taxon>
        <taxon>Geobacillus thermoleovorans group</taxon>
    </lineage>
</organism>
<dbReference type="Proteomes" id="UP000032522">
    <property type="component" value="Unassembled WGS sequence"/>
</dbReference>
<accession>A0A0D8BSD6</accession>
<gene>
    <name evidence="1" type="ORF">LG52_1770</name>
</gene>
<dbReference type="PANTHER" id="PTHR10443:SF12">
    <property type="entry name" value="DIPEPTIDASE"/>
    <property type="match status" value="1"/>
</dbReference>
<dbReference type="MEROPS" id="M19.007"/>
<dbReference type="SUPFAM" id="SSF51556">
    <property type="entry name" value="Metallo-dependent hydrolases"/>
    <property type="match status" value="1"/>
</dbReference>
<dbReference type="CDD" id="cd01301">
    <property type="entry name" value="rDP_like"/>
    <property type="match status" value="1"/>
</dbReference>